<feature type="signal peptide" evidence="1">
    <location>
        <begin position="1"/>
        <end position="23"/>
    </location>
</feature>
<keyword evidence="1" id="KW-0732">Signal</keyword>
<dbReference type="Proteomes" id="UP000032214">
    <property type="component" value="Unassembled WGS sequence"/>
</dbReference>
<dbReference type="AlphaFoldDB" id="A0A0D2K3R7"/>
<dbReference type="EMBL" id="ARQD01000004">
    <property type="protein sequence ID" value="KIX84952.1"/>
    <property type="molecule type" value="Genomic_DNA"/>
</dbReference>
<dbReference type="Gene3D" id="3.80.10.10">
    <property type="entry name" value="Ribonuclease Inhibitor"/>
    <property type="match status" value="1"/>
</dbReference>
<evidence type="ECO:0000313" key="2">
    <source>
        <dbReference type="EMBL" id="KIX84952.1"/>
    </source>
</evidence>
<dbReference type="STRING" id="1306947.J120_04410"/>
<gene>
    <name evidence="2" type="ORF">J120_04410</name>
</gene>
<dbReference type="SUPFAM" id="SSF52075">
    <property type="entry name" value="Outer arm dynein light chain 1"/>
    <property type="match status" value="1"/>
</dbReference>
<dbReference type="InterPro" id="IPR032675">
    <property type="entry name" value="LRR_dom_sf"/>
</dbReference>
<organism evidence="2 3">
    <name type="scientific">candidate division TM6 bacterium JCVI TM6SC1</name>
    <dbReference type="NCBI Taxonomy" id="1306947"/>
    <lineage>
        <taxon>Bacteria</taxon>
        <taxon>Candidatus Babelota</taxon>
        <taxon>Vermiphilus</taxon>
    </lineage>
</organism>
<reference evidence="2 3" key="1">
    <citation type="journal article" date="2013" name="Proc. Natl. Acad. Sci. U.S.A.">
        <title>Candidate phylum TM6 genome recovered from a hospital sink biofilm provides genomic insights into this uncultivated phylum.</title>
        <authorList>
            <person name="McLean J.S."/>
            <person name="Lombardo M.J."/>
            <person name="Badger J.H."/>
            <person name="Edlund A."/>
            <person name="Novotny M."/>
            <person name="Yee-Greenbaum J."/>
            <person name="Vyahhi N."/>
            <person name="Hall A.P."/>
            <person name="Yang Y."/>
            <person name="Dupont C.L."/>
            <person name="Ziegler M.G."/>
            <person name="Chitsaz H."/>
            <person name="Allen A.E."/>
            <person name="Yooseph S."/>
            <person name="Tesler G."/>
            <person name="Pevzner P.A."/>
            <person name="Friedman R.M."/>
            <person name="Nealson K.H."/>
            <person name="Venter J.C."/>
            <person name="Lasken R.S."/>
        </authorList>
    </citation>
    <scope>NUCLEOTIDE SEQUENCE [LARGE SCALE GENOMIC DNA]</scope>
    <source>
        <strain evidence="2 3">TM6SC1</strain>
    </source>
</reference>
<proteinExistence type="predicted"/>
<feature type="chain" id="PRO_5002245429" evidence="1">
    <location>
        <begin position="24"/>
        <end position="514"/>
    </location>
</feature>
<evidence type="ECO:0000256" key="1">
    <source>
        <dbReference type="SAM" id="SignalP"/>
    </source>
</evidence>
<protein>
    <submittedName>
        <fullName evidence="2">Uncharacterized protein</fullName>
    </submittedName>
</protein>
<keyword evidence="3" id="KW-1185">Reference proteome</keyword>
<comment type="caution">
    <text evidence="2">The sequence shown here is derived from an EMBL/GenBank/DDBJ whole genome shotgun (WGS) entry which is preliminary data.</text>
</comment>
<evidence type="ECO:0000313" key="3">
    <source>
        <dbReference type="Proteomes" id="UP000032214"/>
    </source>
</evidence>
<name>A0A0D2K3R7_9BACT</name>
<sequence length="514" mass="57552">MKKIIIMSIRGAFLIALIALFQAQGAEHSKLKTIVIAINGAESSEPAVSLPNYASLVMQATQRGQQSYQATSARPLFANTRIFEYGSIDEIPSQTIKNCYNNSSGSSYTVWDASVIHPSITKEIIDKTFDYVKAIQSDQLITIPLEEIVPCCLVSHYFGFDIYASSQFTTAYLTHAKNIDLNIYFNAKTLGTSDPVAIRQYQENFKRIIMHDLPSLDRTTIRCNNLIEIPAVEEDQSPKYILDISAKSLKQVINRLGNLEKAFRLLFDTIRPRIVAIDLSGHIFTTLRLNALKNIFPNLTKVNLTDNKIAAIDDDFLQHLPHNLEVILYNNPITKITDKNHPKSGVTIALSAGVYDKVGIKLQRLLEVSSWRKSLGSNLEHAIKRDRAVRPIVFTAIALSVSGYACIKIYGLACKISAPCTARMIQTLDLNVNQNGEDNLNLLGAMILIRGLIKIAPHLPVPIRNFLNNLLNPVGNGLRNFANWTGQRAENFAIQFEYEWKKSTVTRGERPFIF</sequence>
<accession>A0A0D2K3R7</accession>